<dbReference type="Pfam" id="PF18845">
    <property type="entry name" value="baeRF_family3"/>
    <property type="match status" value="1"/>
</dbReference>
<reference evidence="1" key="1">
    <citation type="submission" date="2020-02" db="EMBL/GenBank/DDBJ databases">
        <authorList>
            <person name="Meier V. D."/>
        </authorList>
    </citation>
    <scope>NUCLEOTIDE SEQUENCE</scope>
    <source>
        <strain evidence="1">AVDCRST_MAG24</strain>
    </source>
</reference>
<protein>
    <submittedName>
        <fullName evidence="1">Uncharacterized protein</fullName>
    </submittedName>
</protein>
<dbReference type="InterPro" id="IPR041289">
    <property type="entry name" value="Bact_RF_family3"/>
</dbReference>
<gene>
    <name evidence="1" type="ORF">AVDCRST_MAG24-426</name>
</gene>
<proteinExistence type="predicted"/>
<dbReference type="AlphaFoldDB" id="A0A6J4L5P0"/>
<dbReference type="EMBL" id="CADCUF010000055">
    <property type="protein sequence ID" value="CAA9322890.1"/>
    <property type="molecule type" value="Genomic_DNA"/>
</dbReference>
<evidence type="ECO:0000313" key="1">
    <source>
        <dbReference type="EMBL" id="CAA9322890.1"/>
    </source>
</evidence>
<organism evidence="1">
    <name type="scientific">uncultured Nocardioidaceae bacterium</name>
    <dbReference type="NCBI Taxonomy" id="253824"/>
    <lineage>
        <taxon>Bacteria</taxon>
        <taxon>Bacillati</taxon>
        <taxon>Actinomycetota</taxon>
        <taxon>Actinomycetes</taxon>
        <taxon>Propionibacteriales</taxon>
        <taxon>Nocardioidaceae</taxon>
        <taxon>environmental samples</taxon>
    </lineage>
</organism>
<accession>A0A6J4L5P0</accession>
<name>A0A6J4L5P0_9ACTN</name>
<sequence length="370" mass="40167">MSAARTEQSPDGTDQIDAEDVTALIDSSAWPSLTLLLDTTPADRMTSRDAGRLDGLVVEVMTQMEDLRVASTELIDLLRRAVLDARSRSTSRGLVICVSQAVQRTFRLPQPVRPRVAVEPTFATRDVLHALHRTPPHLLLLLEGMGAQLYRGFADTLVPVAGTAFPLQHRLPSLGALQAGDEQLEDFVAQVDRELGRVRDHVPAPLVVAGAPGSVAVLLRRGRNLERLAGVLTGADVRSPEKLYAAAHASIAEYLRSREEEALLALEEAFRSSSESVRSGIDACWEAAEHGSPRFLLVEEGFQCPAVVTPAGPRRIDALRVRVPEAGDVRHDLVDDLIEIVIRRGGWVAFARNGALAAHHRVCLVTQAVS</sequence>